<keyword evidence="5" id="KW-1185">Reference proteome</keyword>
<organism evidence="4 5">
    <name type="scientific">Meiothermus luteus</name>
    <dbReference type="NCBI Taxonomy" id="2026184"/>
    <lineage>
        <taxon>Bacteria</taxon>
        <taxon>Thermotogati</taxon>
        <taxon>Deinococcota</taxon>
        <taxon>Deinococci</taxon>
        <taxon>Thermales</taxon>
        <taxon>Thermaceae</taxon>
        <taxon>Meiothermus</taxon>
    </lineage>
</organism>
<keyword evidence="1 4" id="KW-0560">Oxidoreductase</keyword>
<dbReference type="InterPro" id="IPR036188">
    <property type="entry name" value="FAD/NAD-bd_sf"/>
</dbReference>
<dbReference type="PANTHER" id="PTHR43476:SF4">
    <property type="entry name" value="BLR0106 PROTEIN"/>
    <property type="match status" value="1"/>
</dbReference>
<dbReference type="EC" id="1.14.13.2" evidence="4"/>
<dbReference type="AlphaFoldDB" id="A0A399EDQ5"/>
<evidence type="ECO:0000313" key="5">
    <source>
        <dbReference type="Proteomes" id="UP000265800"/>
    </source>
</evidence>
<accession>A0A399EDQ5</accession>
<comment type="caution">
    <text evidence="4">The sequence shown here is derived from an EMBL/GenBank/DDBJ whole genome shotgun (WGS) entry which is preliminary data.</text>
</comment>
<keyword evidence="2" id="KW-0520">NAD</keyword>
<dbReference type="OrthoDB" id="9766816at2"/>
<evidence type="ECO:0000256" key="1">
    <source>
        <dbReference type="ARBA" id="ARBA00023002"/>
    </source>
</evidence>
<sequence>MAKVGIVGAGPAGLLLAHLLHREGIEAVVLEARSREYLETSPHRIRAGVLEWGSKEILRRAGLGQRMLEQGLEHRGVYLAFDGALHRLDFPSLTGKSIWVYGQQFVVQDMIRLHLAQGGEIRFEHEVLGLEEDAGGLWVVYRTPEGATERMRCDFVVGADGSHSRLRGQIPGARLHQKNYPFAWLGILAEAPPAAEELIYASHPRGFALFSMRSPTRSRNYLQVGVEERLEDWPEERIWAELSERLGGVAEVRPGPLLEKSLTPLRSLVLEPMQHGRLFLMGDAAHVVPPTGAKGMNLALCDAVLLYRALLAYYRQGEEGHLLRYTQEALRHVWQAELFSYFMTTLLHTPVDAFDDGLRTAQLRHLAESPHLQRFLAENYVGLHTSGRYPGWVGEGVLA</sequence>
<dbReference type="GO" id="GO:0018659">
    <property type="term" value="F:4-hydroxybenzoate 3-monooxygenase activity"/>
    <property type="evidence" value="ECO:0007669"/>
    <property type="project" value="UniProtKB-EC"/>
</dbReference>
<reference evidence="4 5" key="1">
    <citation type="submission" date="2018-08" db="EMBL/GenBank/DDBJ databases">
        <title>Meiothermus luteus KCTC 52599 genome sequencing project.</title>
        <authorList>
            <person name="Da Costa M.S."/>
            <person name="Albuquerque L."/>
            <person name="Raposo P."/>
            <person name="Froufe H.J.C."/>
            <person name="Barroso C.S."/>
            <person name="Egas C."/>
        </authorList>
    </citation>
    <scope>NUCLEOTIDE SEQUENCE [LARGE SCALE GENOMIC DNA]</scope>
    <source>
        <strain evidence="4 5">KCTC 52599</strain>
    </source>
</reference>
<dbReference type="PANTHER" id="PTHR43476">
    <property type="entry name" value="3-(3-HYDROXY-PHENYL)PROPIONATE/3-HYDROXYCINNAMIC ACID HYDROXYLASE"/>
    <property type="match status" value="1"/>
</dbReference>
<dbReference type="SUPFAM" id="SSF54373">
    <property type="entry name" value="FAD-linked reductases, C-terminal domain"/>
    <property type="match status" value="1"/>
</dbReference>
<dbReference type="InterPro" id="IPR050631">
    <property type="entry name" value="PheA/TfdB_FAD_monoxygenase"/>
</dbReference>
<dbReference type="NCBIfam" id="NF006091">
    <property type="entry name" value="PRK08243.1"/>
    <property type="match status" value="1"/>
</dbReference>
<name>A0A399EDQ5_9DEIN</name>
<dbReference type="Pfam" id="PF01494">
    <property type="entry name" value="FAD_binding_3"/>
    <property type="match status" value="1"/>
</dbReference>
<dbReference type="RefSeq" id="WP_119361002.1">
    <property type="nucleotide sequence ID" value="NZ_QWKZ01000108.1"/>
</dbReference>
<feature type="domain" description="FAD-binding" evidence="3">
    <location>
        <begin position="2"/>
        <end position="338"/>
    </location>
</feature>
<dbReference type="PRINTS" id="PR00420">
    <property type="entry name" value="RNGMNOXGNASE"/>
</dbReference>
<proteinExistence type="predicted"/>
<protein>
    <submittedName>
        <fullName evidence="4">p-hydroxybenzoate hydroxylase</fullName>
        <ecNumber evidence="4">1.14.13.2</ecNumber>
    </submittedName>
</protein>
<dbReference type="InterPro" id="IPR002938">
    <property type="entry name" value="FAD-bd"/>
</dbReference>
<dbReference type="SUPFAM" id="SSF51905">
    <property type="entry name" value="FAD/NAD(P)-binding domain"/>
    <property type="match status" value="1"/>
</dbReference>
<evidence type="ECO:0000259" key="3">
    <source>
        <dbReference type="Pfam" id="PF01494"/>
    </source>
</evidence>
<dbReference type="Proteomes" id="UP000265800">
    <property type="component" value="Unassembled WGS sequence"/>
</dbReference>
<dbReference type="Gene3D" id="3.30.9.10">
    <property type="entry name" value="D-Amino Acid Oxidase, subunit A, domain 2"/>
    <property type="match status" value="1"/>
</dbReference>
<gene>
    <name evidence="4" type="primary">pobA</name>
    <name evidence="4" type="ORF">Mlute_02486</name>
</gene>
<evidence type="ECO:0000256" key="2">
    <source>
        <dbReference type="ARBA" id="ARBA00023027"/>
    </source>
</evidence>
<dbReference type="GO" id="GO:0071949">
    <property type="term" value="F:FAD binding"/>
    <property type="evidence" value="ECO:0007669"/>
    <property type="project" value="InterPro"/>
</dbReference>
<evidence type="ECO:0000313" key="4">
    <source>
        <dbReference type="EMBL" id="RIH82465.1"/>
    </source>
</evidence>
<dbReference type="Gene3D" id="3.50.50.60">
    <property type="entry name" value="FAD/NAD(P)-binding domain"/>
    <property type="match status" value="1"/>
</dbReference>
<dbReference type="EMBL" id="QWKZ01000108">
    <property type="protein sequence ID" value="RIH82465.1"/>
    <property type="molecule type" value="Genomic_DNA"/>
</dbReference>